<reference evidence="1" key="1">
    <citation type="journal article" date="2016" name="Nat. Genet.">
        <title>The genome sequences of Arachis duranensis and Arachis ipaensis, the diploid ancestors of cultivated peanut.</title>
        <authorList>
            <person name="Bertioli D.J."/>
            <person name="Cannon S.B."/>
            <person name="Froenicke L."/>
            <person name="Huang G."/>
            <person name="Farmer A.D."/>
            <person name="Cannon E.K."/>
            <person name="Liu X."/>
            <person name="Gao D."/>
            <person name="Clevenger J."/>
            <person name="Dash S."/>
            <person name="Ren L."/>
            <person name="Moretzsohn M.C."/>
            <person name="Shirasawa K."/>
            <person name="Huang W."/>
            <person name="Vidigal B."/>
            <person name="Abernathy B."/>
            <person name="Chu Y."/>
            <person name="Niederhuth C.E."/>
            <person name="Umale P."/>
            <person name="Araujo A.C."/>
            <person name="Kozik A."/>
            <person name="Kim K.D."/>
            <person name="Burow M.D."/>
            <person name="Varshney R.K."/>
            <person name="Wang X."/>
            <person name="Zhang X."/>
            <person name="Barkley N."/>
            <person name="Guimaraes P.M."/>
            <person name="Isobe S."/>
            <person name="Guo B."/>
            <person name="Liao B."/>
            <person name="Stalker H.T."/>
            <person name="Schmitz R.J."/>
            <person name="Scheffler B.E."/>
            <person name="Leal-Bertioli S.C."/>
            <person name="Xun X."/>
            <person name="Jackson S.A."/>
            <person name="Michelmore R."/>
            <person name="Ozias-Akins P."/>
        </authorList>
    </citation>
    <scope>NUCLEOTIDE SEQUENCE [LARGE SCALE GENOMIC DNA]</scope>
    <source>
        <strain evidence="1">cv. V14167</strain>
    </source>
</reference>
<dbReference type="AlphaFoldDB" id="A0A6P4D331"/>
<evidence type="ECO:0000313" key="1">
    <source>
        <dbReference type="Proteomes" id="UP000515211"/>
    </source>
</evidence>
<dbReference type="PANTHER" id="PTHR47266">
    <property type="entry name" value="ENDONUCLEASE-RELATED"/>
    <property type="match status" value="1"/>
</dbReference>
<proteinExistence type="predicted"/>
<dbReference type="GeneID" id="107484552"/>
<dbReference type="KEGG" id="adu:107484552"/>
<organism evidence="1 2">
    <name type="scientific">Arachis duranensis</name>
    <name type="common">Wild peanut</name>
    <dbReference type="NCBI Taxonomy" id="130453"/>
    <lineage>
        <taxon>Eukaryota</taxon>
        <taxon>Viridiplantae</taxon>
        <taxon>Streptophyta</taxon>
        <taxon>Embryophyta</taxon>
        <taxon>Tracheophyta</taxon>
        <taxon>Spermatophyta</taxon>
        <taxon>Magnoliopsida</taxon>
        <taxon>eudicotyledons</taxon>
        <taxon>Gunneridae</taxon>
        <taxon>Pentapetalae</taxon>
        <taxon>rosids</taxon>
        <taxon>fabids</taxon>
        <taxon>Fabales</taxon>
        <taxon>Fabaceae</taxon>
        <taxon>Papilionoideae</taxon>
        <taxon>50 kb inversion clade</taxon>
        <taxon>dalbergioids sensu lato</taxon>
        <taxon>Dalbergieae</taxon>
        <taxon>Pterocarpus clade</taxon>
        <taxon>Arachis</taxon>
    </lineage>
</organism>
<gene>
    <name evidence="2" type="primary">LOC107484552</name>
</gene>
<keyword evidence="1" id="KW-1185">Reference proteome</keyword>
<sequence length="153" mass="18655">MSTYQLVFGKACHLLVELEHRAFWALKMLNFDIQAAGEKRWLQLNELEEFRTQAYENVKIYKEKTKKWHDQKISRREFVESQKDLLYNLRLKFFPGKLKSRWSRPFTIIKVSHYCHVELMDDKTQRTFIVNGHKRKHYLRDSLDEQKVNYNLS</sequence>
<dbReference type="Proteomes" id="UP000515211">
    <property type="component" value="Chromosome 4"/>
</dbReference>
<name>A0A6P4D331_ARADU</name>
<evidence type="ECO:0000313" key="2">
    <source>
        <dbReference type="RefSeq" id="XP_015960593.1"/>
    </source>
</evidence>
<protein>
    <submittedName>
        <fullName evidence="2">Uncharacterized protein LOC107484552</fullName>
    </submittedName>
</protein>
<reference evidence="2" key="2">
    <citation type="submission" date="2025-08" db="UniProtKB">
        <authorList>
            <consortium name="RefSeq"/>
        </authorList>
    </citation>
    <scope>IDENTIFICATION</scope>
    <source>
        <tissue evidence="2">Whole plant</tissue>
    </source>
</reference>
<dbReference type="InterPro" id="IPR052160">
    <property type="entry name" value="Gypsy_RT_Integrase-like"/>
</dbReference>
<accession>A0A6P4D331</accession>
<dbReference type="RefSeq" id="XP_015960593.1">
    <property type="nucleotide sequence ID" value="XM_016105107.1"/>
</dbReference>